<dbReference type="GO" id="GO:0005886">
    <property type="term" value="C:plasma membrane"/>
    <property type="evidence" value="ECO:0007669"/>
    <property type="project" value="TreeGrafter"/>
</dbReference>
<accession>A0A4U6WYU1</accession>
<name>A0A4U6WYU1_9PEZI</name>
<dbReference type="Gene3D" id="1.10.4160.10">
    <property type="entry name" value="Hydantoin permease"/>
    <property type="match status" value="1"/>
</dbReference>
<keyword evidence="5 7" id="KW-0472">Membrane</keyword>
<feature type="transmembrane region" description="Helical" evidence="7">
    <location>
        <begin position="166"/>
        <end position="184"/>
    </location>
</feature>
<comment type="similarity">
    <text evidence="2">Belongs to the purine-cytosine permease (2.A.39) family.</text>
</comment>
<keyword evidence="4 7" id="KW-1133">Transmembrane helix</keyword>
<feature type="transmembrane region" description="Helical" evidence="7">
    <location>
        <begin position="125"/>
        <end position="145"/>
    </location>
</feature>
<reference evidence="8 9" key="1">
    <citation type="journal article" date="2019" name="PLoS ONE">
        <title>Comparative genome analysis indicates high evolutionary potential of pathogenicity genes in Colletotrichum tanaceti.</title>
        <authorList>
            <person name="Lelwala R.V."/>
            <person name="Korhonen P.K."/>
            <person name="Young N.D."/>
            <person name="Scott J.B."/>
            <person name="Ades P.A."/>
            <person name="Gasser R.B."/>
            <person name="Taylor P.W.J."/>
        </authorList>
    </citation>
    <scope>NUCLEOTIDE SEQUENCE [LARGE SCALE GENOMIC DNA]</scope>
    <source>
        <strain evidence="8">BRIP57314</strain>
    </source>
</reference>
<evidence type="ECO:0000256" key="7">
    <source>
        <dbReference type="SAM" id="Phobius"/>
    </source>
</evidence>
<evidence type="ECO:0000256" key="2">
    <source>
        <dbReference type="ARBA" id="ARBA00008974"/>
    </source>
</evidence>
<dbReference type="InterPro" id="IPR045225">
    <property type="entry name" value="Uracil/uridine/allantoin_perm"/>
</dbReference>
<dbReference type="Pfam" id="PF02133">
    <property type="entry name" value="Transp_cyt_pur"/>
    <property type="match status" value="1"/>
</dbReference>
<comment type="caution">
    <text evidence="8">The sequence shown here is derived from an EMBL/GenBank/DDBJ whole genome shotgun (WGS) entry which is preliminary data.</text>
</comment>
<evidence type="ECO:0000256" key="4">
    <source>
        <dbReference type="ARBA" id="ARBA00022989"/>
    </source>
</evidence>
<evidence type="ECO:0000256" key="6">
    <source>
        <dbReference type="SAM" id="MobiDB-lite"/>
    </source>
</evidence>
<evidence type="ECO:0000256" key="3">
    <source>
        <dbReference type="ARBA" id="ARBA00022692"/>
    </source>
</evidence>
<evidence type="ECO:0000313" key="8">
    <source>
        <dbReference type="EMBL" id="TKW48318.1"/>
    </source>
</evidence>
<dbReference type="Proteomes" id="UP000310108">
    <property type="component" value="Unassembled WGS sequence"/>
</dbReference>
<dbReference type="AlphaFoldDB" id="A0A4U6WYU1"/>
<feature type="compositionally biased region" description="Basic and acidic residues" evidence="6">
    <location>
        <begin position="343"/>
        <end position="364"/>
    </location>
</feature>
<feature type="transmembrane region" description="Helical" evidence="7">
    <location>
        <begin position="76"/>
        <end position="100"/>
    </location>
</feature>
<dbReference type="PANTHER" id="PTHR30618:SF0">
    <property type="entry name" value="PURINE-URACIL PERMEASE NCS1"/>
    <property type="match status" value="1"/>
</dbReference>
<dbReference type="GO" id="GO:0015205">
    <property type="term" value="F:nucleobase transmembrane transporter activity"/>
    <property type="evidence" value="ECO:0007669"/>
    <property type="project" value="TreeGrafter"/>
</dbReference>
<feature type="transmembrane region" description="Helical" evidence="7">
    <location>
        <begin position="274"/>
        <end position="294"/>
    </location>
</feature>
<dbReference type="PANTHER" id="PTHR30618">
    <property type="entry name" value="NCS1 FAMILY PURINE/PYRIMIDINE TRANSPORTER"/>
    <property type="match status" value="1"/>
</dbReference>
<dbReference type="InterPro" id="IPR001248">
    <property type="entry name" value="Pur-cyt_permease"/>
</dbReference>
<sequence length="364" mass="39618">MPFACFGLFGWCMANGTGISNLNTASTAAATETPVGWAVMSGVNVIMGSLSPMLVNQPDLARYCKRPRDAGWPQGACVFFAKILVFFLGLASTASLQGAWGEAYWNPWDLLDAVLDRRWTPAGRAGVFLVSLSFLLGVLATNLGANSLPFGADVTGLFPRYLTIRRGQIVCAVLGVVVLPWKLIANASAFLSFLGSYNIFMAPLCAIIMSDYIVARRGNIHVPSLYNGSKDGLYWFQSGVNWAGVFAWIGGTAMGLPGLVGEYQPQSVSQPAKYMYMMGWVLTFSTSAVLYILLVQFFKVKVCPPGYENEPMGYEWLAKEGRDGFFEGEREGEIYAPPSPRIADGEEMRLGEKGHKMEGGLREA</sequence>
<feature type="transmembrane region" description="Helical" evidence="7">
    <location>
        <begin position="35"/>
        <end position="55"/>
    </location>
</feature>
<evidence type="ECO:0000256" key="1">
    <source>
        <dbReference type="ARBA" id="ARBA00004141"/>
    </source>
</evidence>
<comment type="subcellular location">
    <subcellularLocation>
        <location evidence="1">Membrane</location>
        <topology evidence="1">Multi-pass membrane protein</topology>
    </subcellularLocation>
</comment>
<evidence type="ECO:0000256" key="5">
    <source>
        <dbReference type="ARBA" id="ARBA00023136"/>
    </source>
</evidence>
<keyword evidence="3 7" id="KW-0812">Transmembrane</keyword>
<dbReference type="EMBL" id="PJEX01001172">
    <property type="protein sequence ID" value="TKW48318.1"/>
    <property type="molecule type" value="Genomic_DNA"/>
</dbReference>
<protein>
    <submittedName>
        <fullName evidence="8">Allantoin permease</fullName>
    </submittedName>
</protein>
<proteinExistence type="inferred from homology"/>
<gene>
    <name evidence="8" type="primary">DAL4</name>
    <name evidence="8" type="ORF">CTA1_4997</name>
</gene>
<organism evidence="8 9">
    <name type="scientific">Colletotrichum tanaceti</name>
    <dbReference type="NCBI Taxonomy" id="1306861"/>
    <lineage>
        <taxon>Eukaryota</taxon>
        <taxon>Fungi</taxon>
        <taxon>Dikarya</taxon>
        <taxon>Ascomycota</taxon>
        <taxon>Pezizomycotina</taxon>
        <taxon>Sordariomycetes</taxon>
        <taxon>Hypocreomycetidae</taxon>
        <taxon>Glomerellales</taxon>
        <taxon>Glomerellaceae</taxon>
        <taxon>Colletotrichum</taxon>
        <taxon>Colletotrichum destructivum species complex</taxon>
    </lineage>
</organism>
<keyword evidence="9" id="KW-1185">Reference proteome</keyword>
<feature type="transmembrane region" description="Helical" evidence="7">
    <location>
        <begin position="234"/>
        <end position="254"/>
    </location>
</feature>
<feature type="region of interest" description="Disordered" evidence="6">
    <location>
        <begin position="332"/>
        <end position="364"/>
    </location>
</feature>
<feature type="transmembrane region" description="Helical" evidence="7">
    <location>
        <begin position="190"/>
        <end position="214"/>
    </location>
</feature>
<evidence type="ECO:0000313" key="9">
    <source>
        <dbReference type="Proteomes" id="UP000310108"/>
    </source>
</evidence>